<evidence type="ECO:0000256" key="1">
    <source>
        <dbReference type="SAM" id="MobiDB-lite"/>
    </source>
</evidence>
<dbReference type="EMBL" id="JBJJXI010000123">
    <property type="protein sequence ID" value="KAL3389241.1"/>
    <property type="molecule type" value="Genomic_DNA"/>
</dbReference>
<feature type="compositionally biased region" description="Low complexity" evidence="1">
    <location>
        <begin position="246"/>
        <end position="256"/>
    </location>
</feature>
<comment type="caution">
    <text evidence="2">The sequence shown here is derived from an EMBL/GenBank/DDBJ whole genome shotgun (WGS) entry which is preliminary data.</text>
</comment>
<proteinExistence type="predicted"/>
<dbReference type="Proteomes" id="UP001627154">
    <property type="component" value="Unassembled WGS sequence"/>
</dbReference>
<protein>
    <submittedName>
        <fullName evidence="2">Uncharacterized protein</fullName>
    </submittedName>
</protein>
<dbReference type="AlphaFoldDB" id="A0ABD2W8L8"/>
<gene>
    <name evidence="2" type="ORF">TKK_015493</name>
</gene>
<feature type="compositionally biased region" description="Polar residues" evidence="1">
    <location>
        <begin position="20"/>
        <end position="29"/>
    </location>
</feature>
<organism evidence="2 3">
    <name type="scientific">Trichogramma kaykai</name>
    <dbReference type="NCBI Taxonomy" id="54128"/>
    <lineage>
        <taxon>Eukaryota</taxon>
        <taxon>Metazoa</taxon>
        <taxon>Ecdysozoa</taxon>
        <taxon>Arthropoda</taxon>
        <taxon>Hexapoda</taxon>
        <taxon>Insecta</taxon>
        <taxon>Pterygota</taxon>
        <taxon>Neoptera</taxon>
        <taxon>Endopterygota</taxon>
        <taxon>Hymenoptera</taxon>
        <taxon>Apocrita</taxon>
        <taxon>Proctotrupomorpha</taxon>
        <taxon>Chalcidoidea</taxon>
        <taxon>Trichogrammatidae</taxon>
        <taxon>Trichogramma</taxon>
    </lineage>
</organism>
<sequence length="272" mass="30749">MKRIGANSFKLTTDETISISGTRTETNTFLRRGEDEHRQGRRHDRRQDSIREEEENSESSENSRLRRSHSSSFTSRHTPSPPKTPLHVAATGTIDVDLINANSDKMNNEAHTRVVQVSDSTNATVSKTLSNPAPLEKKSELPSSSVVDNNIEVIEIDEVAKRVLGDDPTLPTKQKSPTDEFVFGRDMMVTVKKLAGDGKQTLILEETSYKKENNRFLNSNQPLTKPNFVSQVGQKYYKSTHFKKNVFNSKNSKPNSQNTFNQNRSQGQNRKR</sequence>
<feature type="region of interest" description="Disordered" evidence="1">
    <location>
        <begin position="246"/>
        <end position="272"/>
    </location>
</feature>
<evidence type="ECO:0000313" key="3">
    <source>
        <dbReference type="Proteomes" id="UP001627154"/>
    </source>
</evidence>
<reference evidence="2 3" key="1">
    <citation type="journal article" date="2024" name="bioRxiv">
        <title>A reference genome for Trichogramma kaykai: A tiny desert-dwelling parasitoid wasp with competing sex-ratio distorters.</title>
        <authorList>
            <person name="Culotta J."/>
            <person name="Lindsey A.R."/>
        </authorList>
    </citation>
    <scope>NUCLEOTIDE SEQUENCE [LARGE SCALE GENOMIC DNA]</scope>
    <source>
        <strain evidence="2 3">KSX58</strain>
    </source>
</reference>
<name>A0ABD2W8L8_9HYME</name>
<feature type="compositionally biased region" description="Polar residues" evidence="1">
    <location>
        <begin position="257"/>
        <end position="272"/>
    </location>
</feature>
<keyword evidence="3" id="KW-1185">Reference proteome</keyword>
<feature type="region of interest" description="Disordered" evidence="1">
    <location>
        <begin position="20"/>
        <end position="88"/>
    </location>
</feature>
<accession>A0ABD2W8L8</accession>
<evidence type="ECO:0000313" key="2">
    <source>
        <dbReference type="EMBL" id="KAL3389241.1"/>
    </source>
</evidence>